<keyword evidence="10" id="KW-1185">Reference proteome</keyword>
<comment type="subcellular location">
    <subcellularLocation>
        <location evidence="5">Cytoplasm</location>
    </subcellularLocation>
</comment>
<evidence type="ECO:0000256" key="5">
    <source>
        <dbReference type="HAMAP-Rule" id="MF_00014"/>
    </source>
</evidence>
<evidence type="ECO:0000256" key="4">
    <source>
        <dbReference type="ARBA" id="ARBA00023186"/>
    </source>
</evidence>
<dbReference type="InterPro" id="IPR011033">
    <property type="entry name" value="PRC_barrel-like_sf"/>
</dbReference>
<comment type="domain">
    <text evidence="5">The PRC barrel domain binds ribosomal protein uS19.</text>
</comment>
<keyword evidence="2 5" id="KW-0690">Ribosome biogenesis</keyword>
<dbReference type="PANTHER" id="PTHR33692">
    <property type="entry name" value="RIBOSOME MATURATION FACTOR RIMM"/>
    <property type="match status" value="1"/>
</dbReference>
<dbReference type="InterPro" id="IPR009000">
    <property type="entry name" value="Transl_B-barrel_sf"/>
</dbReference>
<feature type="domain" description="Ribosome maturation factor RimM PRC barrel" evidence="8">
    <location>
        <begin position="154"/>
        <end position="220"/>
    </location>
</feature>
<dbReference type="Pfam" id="PF01782">
    <property type="entry name" value="RimM"/>
    <property type="match status" value="1"/>
</dbReference>
<dbReference type="GO" id="GO:0005737">
    <property type="term" value="C:cytoplasm"/>
    <property type="evidence" value="ECO:0007669"/>
    <property type="project" value="UniProtKB-SubCell"/>
</dbReference>
<evidence type="ECO:0000256" key="6">
    <source>
        <dbReference type="SAM" id="MobiDB-lite"/>
    </source>
</evidence>
<evidence type="ECO:0000259" key="8">
    <source>
        <dbReference type="Pfam" id="PF24986"/>
    </source>
</evidence>
<evidence type="ECO:0000313" key="10">
    <source>
        <dbReference type="Proteomes" id="UP000599312"/>
    </source>
</evidence>
<comment type="subunit">
    <text evidence="5">Binds ribosomal protein uS19.</text>
</comment>
<name>A0A931FQ21_9HYPH</name>
<dbReference type="GO" id="GO:0043022">
    <property type="term" value="F:ribosome binding"/>
    <property type="evidence" value="ECO:0007669"/>
    <property type="project" value="InterPro"/>
</dbReference>
<dbReference type="NCBIfam" id="TIGR02273">
    <property type="entry name" value="16S_RimM"/>
    <property type="match status" value="1"/>
</dbReference>
<comment type="similarity">
    <text evidence="5">Belongs to the RimM family.</text>
</comment>
<gene>
    <name evidence="5 9" type="primary">rimM</name>
    <name evidence="9" type="ORF">I2H38_06535</name>
</gene>
<protein>
    <recommendedName>
        <fullName evidence="5">Ribosome maturation factor RimM</fullName>
    </recommendedName>
</protein>
<evidence type="ECO:0000256" key="3">
    <source>
        <dbReference type="ARBA" id="ARBA00022552"/>
    </source>
</evidence>
<dbReference type="InterPro" id="IPR011961">
    <property type="entry name" value="RimM"/>
</dbReference>
<evidence type="ECO:0000259" key="7">
    <source>
        <dbReference type="Pfam" id="PF01782"/>
    </source>
</evidence>
<dbReference type="GO" id="GO:0042274">
    <property type="term" value="P:ribosomal small subunit biogenesis"/>
    <property type="evidence" value="ECO:0007669"/>
    <property type="project" value="UniProtKB-UniRule"/>
</dbReference>
<keyword evidence="4 5" id="KW-0143">Chaperone</keyword>
<dbReference type="Proteomes" id="UP000599312">
    <property type="component" value="Unassembled WGS sequence"/>
</dbReference>
<dbReference type="SUPFAM" id="SSF50346">
    <property type="entry name" value="PRC-barrel domain"/>
    <property type="match status" value="1"/>
</dbReference>
<dbReference type="PANTHER" id="PTHR33692:SF1">
    <property type="entry name" value="RIBOSOME MATURATION FACTOR RIMM"/>
    <property type="match status" value="1"/>
</dbReference>
<evidence type="ECO:0000256" key="2">
    <source>
        <dbReference type="ARBA" id="ARBA00022517"/>
    </source>
</evidence>
<comment type="function">
    <text evidence="5">An accessory protein needed during the final step in the assembly of 30S ribosomal subunit, possibly for assembly of the head region. Essential for efficient processing of 16S rRNA. May be needed both before and after RbfA during the maturation of 16S rRNA. It has affinity for free ribosomal 30S subunits but not for 70S ribosomes.</text>
</comment>
<dbReference type="GO" id="GO:0005840">
    <property type="term" value="C:ribosome"/>
    <property type="evidence" value="ECO:0007669"/>
    <property type="project" value="InterPro"/>
</dbReference>
<evidence type="ECO:0000256" key="1">
    <source>
        <dbReference type="ARBA" id="ARBA00022490"/>
    </source>
</evidence>
<dbReference type="Gene3D" id="2.30.30.240">
    <property type="entry name" value="PRC-barrel domain"/>
    <property type="match status" value="1"/>
</dbReference>
<feature type="domain" description="RimM N-terminal" evidence="7">
    <location>
        <begin position="58"/>
        <end position="139"/>
    </location>
</feature>
<evidence type="ECO:0000313" key="9">
    <source>
        <dbReference type="EMBL" id="MBF9233033.1"/>
    </source>
</evidence>
<dbReference type="InterPro" id="IPR002676">
    <property type="entry name" value="RimM_N"/>
</dbReference>
<dbReference type="Gene3D" id="2.40.30.60">
    <property type="entry name" value="RimM"/>
    <property type="match status" value="1"/>
</dbReference>
<organism evidence="9 10">
    <name type="scientific">Microvirga alba</name>
    <dbReference type="NCBI Taxonomy" id="2791025"/>
    <lineage>
        <taxon>Bacteria</taxon>
        <taxon>Pseudomonadati</taxon>
        <taxon>Pseudomonadota</taxon>
        <taxon>Alphaproteobacteria</taxon>
        <taxon>Hyphomicrobiales</taxon>
        <taxon>Methylobacteriaceae</taxon>
        <taxon>Microvirga</taxon>
    </lineage>
</organism>
<comment type="caution">
    <text evidence="9">The sequence shown here is derived from an EMBL/GenBank/DDBJ whole genome shotgun (WGS) entry which is preliminary data.</text>
</comment>
<reference evidence="9" key="1">
    <citation type="submission" date="2020-11" db="EMBL/GenBank/DDBJ databases">
        <authorList>
            <person name="Kim M.K."/>
        </authorList>
    </citation>
    <scope>NUCLEOTIDE SEQUENCE</scope>
    <source>
        <strain evidence="9">BT350</strain>
    </source>
</reference>
<feature type="region of interest" description="Disordered" evidence="6">
    <location>
        <begin position="1"/>
        <end position="51"/>
    </location>
</feature>
<proteinExistence type="inferred from homology"/>
<dbReference type="HAMAP" id="MF_00014">
    <property type="entry name" value="Ribosome_mat_RimM"/>
    <property type="match status" value="1"/>
</dbReference>
<dbReference type="AlphaFoldDB" id="A0A931FQ21"/>
<dbReference type="InterPro" id="IPR036976">
    <property type="entry name" value="RimM_N_sf"/>
</dbReference>
<sequence length="233" mass="24540">MKGRGQYKNLSHGERSTRESAAGEGRAPSGQPSPLTRTSGPASPVGRGEATREDLVLVGEFGRAHGLKGEVRLKSYTADPAAIADYNPLTAADGRSLSLKNARQAPGGAADMLVVRVEGVSSREGAEALNRVQLYLERAKLPEPDEEDEFLLADLIGLPVQNETGTVLGTIIDVPNYGGGDLLEIAPALTGPTAFLPFTKAFVPVVEIAQKRIVIAPPEDFFAPAKAAPEDES</sequence>
<dbReference type="Pfam" id="PF24986">
    <property type="entry name" value="PRC_RimM"/>
    <property type="match status" value="1"/>
</dbReference>
<keyword evidence="3 5" id="KW-0698">rRNA processing</keyword>
<accession>A0A931FQ21</accession>
<dbReference type="InterPro" id="IPR056792">
    <property type="entry name" value="PRC_RimM"/>
</dbReference>
<dbReference type="GO" id="GO:0006364">
    <property type="term" value="P:rRNA processing"/>
    <property type="evidence" value="ECO:0007669"/>
    <property type="project" value="UniProtKB-UniRule"/>
</dbReference>
<keyword evidence="1 5" id="KW-0963">Cytoplasm</keyword>
<dbReference type="SUPFAM" id="SSF50447">
    <property type="entry name" value="Translation proteins"/>
    <property type="match status" value="1"/>
</dbReference>
<dbReference type="EMBL" id="JADQDO010000002">
    <property type="protein sequence ID" value="MBF9233033.1"/>
    <property type="molecule type" value="Genomic_DNA"/>
</dbReference>
<feature type="compositionally biased region" description="Polar residues" evidence="6">
    <location>
        <begin position="30"/>
        <end position="41"/>
    </location>
</feature>
<dbReference type="RefSeq" id="WP_196271012.1">
    <property type="nucleotide sequence ID" value="NZ_JADQDO010000002.1"/>
</dbReference>